<name>A0A9Q2HFR8_9STAP</name>
<proteinExistence type="predicted"/>
<organism evidence="2 3">
    <name type="scientific">Nosocomiicoccus ampullae</name>
    <dbReference type="NCBI Taxonomy" id="489910"/>
    <lineage>
        <taxon>Bacteria</taxon>
        <taxon>Bacillati</taxon>
        <taxon>Bacillota</taxon>
        <taxon>Bacilli</taxon>
        <taxon>Bacillales</taxon>
        <taxon>Staphylococcaceae</taxon>
        <taxon>Nosocomiicoccus</taxon>
    </lineage>
</organism>
<evidence type="ECO:0000256" key="1">
    <source>
        <dbReference type="SAM" id="Phobius"/>
    </source>
</evidence>
<dbReference type="InterPro" id="IPR016977">
    <property type="entry name" value="ComGF"/>
</dbReference>
<dbReference type="Proteomes" id="UP000579136">
    <property type="component" value="Unassembled WGS sequence"/>
</dbReference>
<dbReference type="Pfam" id="PF15980">
    <property type="entry name" value="ComGF"/>
    <property type="match status" value="1"/>
</dbReference>
<dbReference type="RefSeq" id="WP_183674886.1">
    <property type="nucleotide sequence ID" value="NZ_CBCRYX010000008.1"/>
</dbReference>
<keyword evidence="1" id="KW-1133">Transmembrane helix</keyword>
<protein>
    <submittedName>
        <fullName evidence="2">Competence protein ComGF</fullName>
    </submittedName>
</protein>
<keyword evidence="3" id="KW-1185">Reference proteome</keyword>
<dbReference type="AlphaFoldDB" id="A0A9Q2HFR8"/>
<comment type="caution">
    <text evidence="2">The sequence shown here is derived from an EMBL/GenBank/DDBJ whole genome shotgun (WGS) entry which is preliminary data.</text>
</comment>
<sequence>MKLKQICALKQNDGFTYVELLLSLFILVMILFITGPTLKIFSHIELKEKSFDIDVFIEDIFETEFEKEDFIVETNRLSFKTKNGLITYRLSNDRIVKSIDDKGFIPLMYNVSEFTIKEKSTYISLSIKEGDNYYTINIKK</sequence>
<keyword evidence="1" id="KW-0812">Transmembrane</keyword>
<reference evidence="2 3" key="1">
    <citation type="submission" date="2020-08" db="EMBL/GenBank/DDBJ databases">
        <title>Genomic Encyclopedia of Type Strains, Phase IV (KMG-IV): sequencing the most valuable type-strain genomes for metagenomic binning, comparative biology and taxonomic classification.</title>
        <authorList>
            <person name="Goeker M."/>
        </authorList>
    </citation>
    <scope>NUCLEOTIDE SEQUENCE [LARGE SCALE GENOMIC DNA]</scope>
    <source>
        <strain evidence="2 3">DSM 19163</strain>
    </source>
</reference>
<gene>
    <name evidence="2" type="ORF">HNQ45_001311</name>
</gene>
<dbReference type="EMBL" id="JACHHF010000007">
    <property type="protein sequence ID" value="MBB5176423.1"/>
    <property type="molecule type" value="Genomic_DNA"/>
</dbReference>
<feature type="transmembrane region" description="Helical" evidence="1">
    <location>
        <begin position="20"/>
        <end position="41"/>
    </location>
</feature>
<evidence type="ECO:0000313" key="2">
    <source>
        <dbReference type="EMBL" id="MBB5176423.1"/>
    </source>
</evidence>
<accession>A0A9Q2HFR8</accession>
<keyword evidence="1" id="KW-0472">Membrane</keyword>
<evidence type="ECO:0000313" key="3">
    <source>
        <dbReference type="Proteomes" id="UP000579136"/>
    </source>
</evidence>